<dbReference type="RefSeq" id="XP_012800317.2">
    <property type="nucleotide sequence ID" value="XM_012944863.3"/>
</dbReference>
<dbReference type="InterPro" id="IPR012337">
    <property type="entry name" value="RNaseH-like_sf"/>
</dbReference>
<dbReference type="PANTHER" id="PTHR37984:SF5">
    <property type="entry name" value="PROTEIN NYNRIN-LIKE"/>
    <property type="match status" value="1"/>
</dbReference>
<dbReference type="KEGG" id="shx:MS3_00003283"/>
<dbReference type="Pfam" id="PF00665">
    <property type="entry name" value="rve"/>
    <property type="match status" value="1"/>
</dbReference>
<dbReference type="GO" id="GO:0003676">
    <property type="term" value="F:nucleic acid binding"/>
    <property type="evidence" value="ECO:0007669"/>
    <property type="project" value="InterPro"/>
</dbReference>
<organism evidence="2 3">
    <name type="scientific">Schistosoma haematobium</name>
    <name type="common">Blood fluke</name>
    <dbReference type="NCBI Taxonomy" id="6185"/>
    <lineage>
        <taxon>Eukaryota</taxon>
        <taxon>Metazoa</taxon>
        <taxon>Spiralia</taxon>
        <taxon>Lophotrochozoa</taxon>
        <taxon>Platyhelminthes</taxon>
        <taxon>Trematoda</taxon>
        <taxon>Digenea</taxon>
        <taxon>Strigeidida</taxon>
        <taxon>Schistosomatoidea</taxon>
        <taxon>Schistosomatidae</taxon>
        <taxon>Schistosoma</taxon>
    </lineage>
</organism>
<dbReference type="PROSITE" id="PS50994">
    <property type="entry name" value="INTEGRASE"/>
    <property type="match status" value="1"/>
</dbReference>
<dbReference type="EMBL" id="AMPZ03000002">
    <property type="protein sequence ID" value="KAH9590702.1"/>
    <property type="molecule type" value="Genomic_DNA"/>
</dbReference>
<feature type="domain" description="Integrase catalytic" evidence="1">
    <location>
        <begin position="23"/>
        <end position="199"/>
    </location>
</feature>
<dbReference type="Gene3D" id="3.30.420.10">
    <property type="entry name" value="Ribonuclease H-like superfamily/Ribonuclease H"/>
    <property type="match status" value="1"/>
</dbReference>
<dbReference type="PANTHER" id="PTHR37984">
    <property type="entry name" value="PROTEIN CBG26694"/>
    <property type="match status" value="1"/>
</dbReference>
<sequence>MRDDVAQYVLTCQQCQLIKSDLYAQPPLQSILVTAVGDLWSVDVMGLFPQTASGNQYLLVMTEHAARWVDAVPIADQRARTVTKVVIRHIVACYRILKMILTDQGPCFESDEFKARLKQFSIKRIRSTPYHPQTNGLTERNNRTLKEWLASKGGNWEKELPLILLAHRFSIQGTTKKSPFLLMYGRQPRFPIYNKTWPQ</sequence>
<dbReference type="GeneID" id="24596235"/>
<proteinExistence type="predicted"/>
<keyword evidence="3" id="KW-1185">Reference proteome</keyword>
<gene>
    <name evidence="2" type="ORF">MS3_00003283</name>
</gene>
<dbReference type="AlphaFoldDB" id="A0A6A5DLF3"/>
<dbReference type="SUPFAM" id="SSF53098">
    <property type="entry name" value="Ribonuclease H-like"/>
    <property type="match status" value="1"/>
</dbReference>
<name>A0A6A5DLF3_SCHHA</name>
<dbReference type="InterPro" id="IPR050951">
    <property type="entry name" value="Retrovirus_Pol_polyprotein"/>
</dbReference>
<evidence type="ECO:0000313" key="3">
    <source>
        <dbReference type="Proteomes" id="UP000471633"/>
    </source>
</evidence>
<reference evidence="2" key="4">
    <citation type="journal article" date="2022" name="PLoS Pathog.">
        <title>Chromosome-level genome of Schistosoma haematobium underpins genome-wide explorations of molecular variation.</title>
        <authorList>
            <person name="Stroehlein A.J."/>
            <person name="Korhonen P.K."/>
            <person name="Lee V.V."/>
            <person name="Ralph S.A."/>
            <person name="Mentink-Kane M."/>
            <person name="You H."/>
            <person name="McManus D.P."/>
            <person name="Tchuente L.T."/>
            <person name="Stothard J.R."/>
            <person name="Kaur P."/>
            <person name="Dudchenko O."/>
            <person name="Aiden E.L."/>
            <person name="Yang B."/>
            <person name="Yang H."/>
            <person name="Emery A.M."/>
            <person name="Webster B.L."/>
            <person name="Brindley P.J."/>
            <person name="Rollinson D."/>
            <person name="Chang B.C.H."/>
            <person name="Gasser R.B."/>
            <person name="Young N.D."/>
        </authorList>
    </citation>
    <scope>NUCLEOTIDE SEQUENCE</scope>
</reference>
<reference evidence="2" key="2">
    <citation type="journal article" date="2019" name="Gigascience">
        <title>High-quality Schistosoma haematobium genome achieved by single-molecule and long-range sequencing.</title>
        <authorList>
            <person name="Stroehlein A.J."/>
            <person name="Korhonen P.K."/>
            <person name="Chong T.M."/>
            <person name="Lim Y.L."/>
            <person name="Chan K.G."/>
            <person name="Webster B."/>
            <person name="Rollinson D."/>
            <person name="Brindley P.J."/>
            <person name="Gasser R.B."/>
            <person name="Young N.D."/>
        </authorList>
    </citation>
    <scope>NUCLEOTIDE SEQUENCE</scope>
</reference>
<dbReference type="GO" id="GO:0015074">
    <property type="term" value="P:DNA integration"/>
    <property type="evidence" value="ECO:0007669"/>
    <property type="project" value="InterPro"/>
</dbReference>
<accession>A0A6A5DLF3</accession>
<evidence type="ECO:0000259" key="1">
    <source>
        <dbReference type="PROSITE" id="PS50994"/>
    </source>
</evidence>
<dbReference type="Proteomes" id="UP000471633">
    <property type="component" value="Unassembled WGS sequence"/>
</dbReference>
<reference evidence="2" key="1">
    <citation type="journal article" date="2012" name="Nat. Genet.">
        <title>Whole-genome sequence of Schistosoma haematobium.</title>
        <authorList>
            <person name="Young N.D."/>
            <person name="Jex A.R."/>
            <person name="Li B."/>
            <person name="Liu S."/>
            <person name="Yang L."/>
            <person name="Xiong Z."/>
            <person name="Li Y."/>
            <person name="Cantacessi C."/>
            <person name="Hall R.S."/>
            <person name="Xu X."/>
            <person name="Chen F."/>
            <person name="Wu X."/>
            <person name="Zerlotini A."/>
            <person name="Oliveira G."/>
            <person name="Hofmann A."/>
            <person name="Zhang G."/>
            <person name="Fang X."/>
            <person name="Kang Y."/>
            <person name="Campbell B.E."/>
            <person name="Loukas A."/>
            <person name="Ranganathan S."/>
            <person name="Rollinson D."/>
            <person name="Rinaldi G."/>
            <person name="Brindley P.J."/>
            <person name="Yang H."/>
            <person name="Wang J."/>
            <person name="Wang J."/>
            <person name="Gasser R.B."/>
        </authorList>
    </citation>
    <scope>NUCLEOTIDE SEQUENCE</scope>
</reference>
<protein>
    <recommendedName>
        <fullName evidence="1">Integrase catalytic domain-containing protein</fullName>
    </recommendedName>
</protein>
<dbReference type="CTD" id="24596235"/>
<dbReference type="InterPro" id="IPR036397">
    <property type="entry name" value="RNaseH_sf"/>
</dbReference>
<reference evidence="2" key="3">
    <citation type="submission" date="2021-06" db="EMBL/GenBank/DDBJ databases">
        <title>Chromosome-level genome assembly for S. haematobium.</title>
        <authorList>
            <person name="Stroehlein A.J."/>
        </authorList>
    </citation>
    <scope>NUCLEOTIDE SEQUENCE</scope>
</reference>
<comment type="caution">
    <text evidence="2">The sequence shown here is derived from an EMBL/GenBank/DDBJ whole genome shotgun (WGS) entry which is preliminary data.</text>
</comment>
<evidence type="ECO:0000313" key="2">
    <source>
        <dbReference type="EMBL" id="KAH9590702.1"/>
    </source>
</evidence>
<dbReference type="InterPro" id="IPR001584">
    <property type="entry name" value="Integrase_cat-core"/>
</dbReference>